<dbReference type="Gene3D" id="3.40.50.1000">
    <property type="entry name" value="HAD superfamily/HAD-like"/>
    <property type="match status" value="1"/>
</dbReference>
<dbReference type="SFLD" id="SFLDG01125">
    <property type="entry name" value="C1.1:_Acid_Phosphatase_Like"/>
    <property type="match status" value="1"/>
</dbReference>
<dbReference type="InterPro" id="IPR023214">
    <property type="entry name" value="HAD_sf"/>
</dbReference>
<dbReference type="SUPFAM" id="SSF56784">
    <property type="entry name" value="HAD-like"/>
    <property type="match status" value="1"/>
</dbReference>
<dbReference type="AlphaFoldDB" id="A0A5D8YLL0"/>
<name>A0A5D8YLL0_9GAMM</name>
<dbReference type="RefSeq" id="WP_149353759.1">
    <property type="nucleotide sequence ID" value="NZ_VTRV01000201.1"/>
</dbReference>
<dbReference type="PROSITE" id="PS51257">
    <property type="entry name" value="PROKAR_LIPOPROTEIN"/>
    <property type="match status" value="1"/>
</dbReference>
<dbReference type="OrthoDB" id="395856at2"/>
<dbReference type="CDD" id="cd07534">
    <property type="entry name" value="HAD_CAP"/>
    <property type="match status" value="1"/>
</dbReference>
<dbReference type="GO" id="GO:0009279">
    <property type="term" value="C:cell outer membrane"/>
    <property type="evidence" value="ECO:0007669"/>
    <property type="project" value="InterPro"/>
</dbReference>
<gene>
    <name evidence="2" type="ORF">FW784_13025</name>
</gene>
<sequence length="291" mass="32284">MRTTLSLLLVVAALSGCHRDAVRADMPAPRATASVAADDNLNAVLWMQNAVEYRANALQTYRAAARELDRALKDRSWDALDATERANPARGLPPAVIFDVDETVLDNSPYQARLVSAGTEYDEAQWDAWVREQKATAIPGVVEFAKAAQARGVALFFISNRAVHLKDATIANLRAAGLSVKDDAFLGLGTVVPDCEQDGSDKNCRRQLIGRKYRVLMQFGDQLGDFAQVSPNSPAQRNALYEAHRAWIGERWWVLANPSYGSWEPALFDNNYRQSRDARRAAKREALRLAR</sequence>
<comment type="caution">
    <text evidence="2">The sequence shown here is derived from an EMBL/GenBank/DDBJ whole genome shotgun (WGS) entry which is preliminary data.</text>
</comment>
<dbReference type="PANTHER" id="PTHR31284:SF10">
    <property type="entry name" value="ACID PHOSPHATASE-LIKE PROTEIN"/>
    <property type="match status" value="1"/>
</dbReference>
<dbReference type="EMBL" id="VTRV01000201">
    <property type="protein sequence ID" value="TZF83419.1"/>
    <property type="molecule type" value="Genomic_DNA"/>
</dbReference>
<evidence type="ECO:0000313" key="2">
    <source>
        <dbReference type="EMBL" id="TZF83419.1"/>
    </source>
</evidence>
<dbReference type="InterPro" id="IPR036412">
    <property type="entry name" value="HAD-like_sf"/>
</dbReference>
<reference evidence="2 3" key="1">
    <citation type="submission" date="2019-08" db="EMBL/GenBank/DDBJ databases">
        <title>Draft genome sequence of Lysobacter sp. UKS-15.</title>
        <authorList>
            <person name="Im W.-T."/>
        </authorList>
    </citation>
    <scope>NUCLEOTIDE SEQUENCE [LARGE SCALE GENOMIC DNA]</scope>
    <source>
        <strain evidence="2 3">UKS-15</strain>
    </source>
</reference>
<keyword evidence="1" id="KW-0732">Signal</keyword>
<dbReference type="InterPro" id="IPR005519">
    <property type="entry name" value="Acid_phosphat_B-like"/>
</dbReference>
<dbReference type="PIRSF" id="PIRSF019271">
    <property type="entry name" value="Acid_Ptase_C"/>
    <property type="match status" value="1"/>
</dbReference>
<accession>A0A5D8YLL0</accession>
<proteinExistence type="predicted"/>
<dbReference type="SFLD" id="SFLDS00003">
    <property type="entry name" value="Haloacid_Dehalogenase"/>
    <property type="match status" value="1"/>
</dbReference>
<protein>
    <submittedName>
        <fullName evidence="2">5'-nucleotidase, lipoprotein e(P4) family</fullName>
    </submittedName>
</protein>
<evidence type="ECO:0000313" key="3">
    <source>
        <dbReference type="Proteomes" id="UP000323164"/>
    </source>
</evidence>
<dbReference type="Proteomes" id="UP000323164">
    <property type="component" value="Unassembled WGS sequence"/>
</dbReference>
<dbReference type="Pfam" id="PF03767">
    <property type="entry name" value="Acid_phosphat_B"/>
    <property type="match status" value="1"/>
</dbReference>
<organism evidence="2 3">
    <name type="scientific">Cognatilysobacter lacus</name>
    <dbReference type="NCBI Taxonomy" id="1643323"/>
    <lineage>
        <taxon>Bacteria</taxon>
        <taxon>Pseudomonadati</taxon>
        <taxon>Pseudomonadota</taxon>
        <taxon>Gammaproteobacteria</taxon>
        <taxon>Lysobacterales</taxon>
        <taxon>Lysobacteraceae</taxon>
        <taxon>Cognatilysobacter</taxon>
    </lineage>
</organism>
<keyword evidence="2" id="KW-0449">Lipoprotein</keyword>
<evidence type="ECO:0000256" key="1">
    <source>
        <dbReference type="ARBA" id="ARBA00022729"/>
    </source>
</evidence>
<dbReference type="PANTHER" id="PTHR31284">
    <property type="entry name" value="ACID PHOSPHATASE-LIKE PROTEIN"/>
    <property type="match status" value="1"/>
</dbReference>
<dbReference type="InterPro" id="IPR006423">
    <property type="entry name" value="Lipo_e_P4"/>
</dbReference>
<keyword evidence="3" id="KW-1185">Reference proteome</keyword>